<evidence type="ECO:0000313" key="12">
    <source>
        <dbReference type="EMBL" id="GAA4793447.1"/>
    </source>
</evidence>
<keyword evidence="9 10" id="KW-0472">Membrane</keyword>
<dbReference type="InterPro" id="IPR049031">
    <property type="entry name" value="T2SSK_SAM-like_1st"/>
</dbReference>
<evidence type="ECO:0000313" key="13">
    <source>
        <dbReference type="Proteomes" id="UP001499959"/>
    </source>
</evidence>
<dbReference type="Pfam" id="PF21687">
    <property type="entry name" value="T2SSK_1st"/>
    <property type="match status" value="1"/>
</dbReference>
<keyword evidence="3 10" id="KW-0813">Transport</keyword>
<dbReference type="InterPro" id="IPR038072">
    <property type="entry name" value="GspK_central_sf"/>
</dbReference>
<evidence type="ECO:0000256" key="5">
    <source>
        <dbReference type="ARBA" id="ARBA00022519"/>
    </source>
</evidence>
<reference evidence="13" key="1">
    <citation type="journal article" date="2019" name="Int. J. Syst. Evol. Microbiol.">
        <title>The Global Catalogue of Microorganisms (GCM) 10K type strain sequencing project: providing services to taxonomists for standard genome sequencing and annotation.</title>
        <authorList>
            <consortium name="The Broad Institute Genomics Platform"/>
            <consortium name="The Broad Institute Genome Sequencing Center for Infectious Disease"/>
            <person name="Wu L."/>
            <person name="Ma J."/>
        </authorList>
    </citation>
    <scope>NUCLEOTIDE SEQUENCE [LARGE SCALE GENOMIC DNA]</scope>
    <source>
        <strain evidence="13">JCM 18204</strain>
    </source>
</reference>
<evidence type="ECO:0000256" key="3">
    <source>
        <dbReference type="ARBA" id="ARBA00022448"/>
    </source>
</evidence>
<evidence type="ECO:0000256" key="6">
    <source>
        <dbReference type="ARBA" id="ARBA00022692"/>
    </source>
</evidence>
<name>A0ABP9BCB2_9GAMM</name>
<evidence type="ECO:0000259" key="11">
    <source>
        <dbReference type="Pfam" id="PF21687"/>
    </source>
</evidence>
<dbReference type="EMBL" id="BAABJE010000009">
    <property type="protein sequence ID" value="GAA4793447.1"/>
    <property type="molecule type" value="Genomic_DNA"/>
</dbReference>
<evidence type="ECO:0000256" key="2">
    <source>
        <dbReference type="ARBA" id="ARBA00007246"/>
    </source>
</evidence>
<feature type="domain" description="T2SS protein K first SAM-like" evidence="11">
    <location>
        <begin position="109"/>
        <end position="201"/>
    </location>
</feature>
<comment type="similarity">
    <text evidence="2 10">Belongs to the GSP K family.</text>
</comment>
<keyword evidence="4 10" id="KW-1003">Cell membrane</keyword>
<dbReference type="InterPro" id="IPR005628">
    <property type="entry name" value="GspK"/>
</dbReference>
<keyword evidence="8" id="KW-1133">Transmembrane helix</keyword>
<dbReference type="PIRSF" id="PIRSF002786">
    <property type="entry name" value="XcpX"/>
    <property type="match status" value="1"/>
</dbReference>
<evidence type="ECO:0000256" key="4">
    <source>
        <dbReference type="ARBA" id="ARBA00022475"/>
    </source>
</evidence>
<proteinExistence type="inferred from homology"/>
<organism evidence="12 13">
    <name type="scientific">Lysobacter hankyongensis</name>
    <dbReference type="NCBI Taxonomy" id="1176535"/>
    <lineage>
        <taxon>Bacteria</taxon>
        <taxon>Pseudomonadati</taxon>
        <taxon>Pseudomonadota</taxon>
        <taxon>Gammaproteobacteria</taxon>
        <taxon>Lysobacterales</taxon>
        <taxon>Lysobacteraceae</taxon>
        <taxon>Lysobacter</taxon>
    </lineage>
</organism>
<accession>A0ABP9BCB2</accession>
<keyword evidence="5 10" id="KW-0997">Cell inner membrane</keyword>
<dbReference type="PANTHER" id="PTHR38831:SF2">
    <property type="entry name" value="TYPE II SECRETION SYSTEM PROTEIN K"/>
    <property type="match status" value="1"/>
</dbReference>
<evidence type="ECO:0000256" key="7">
    <source>
        <dbReference type="ARBA" id="ARBA00022927"/>
    </source>
</evidence>
<evidence type="ECO:0000256" key="8">
    <source>
        <dbReference type="ARBA" id="ARBA00022989"/>
    </source>
</evidence>
<dbReference type="Proteomes" id="UP001499959">
    <property type="component" value="Unassembled WGS sequence"/>
</dbReference>
<sequence>MAMRPRFHGSLPRTASGAALLLVLWLIALLTAVVGAFAMLARVEYLQGRTLSQGVVADQAARAGLEYAMTRVVDLDQSRQWLPDGREYAWRFGDADVTILIVDESGKVDINAADLDLLAGLMQAVGVERQPARKLATAILDWRDPDSLTQIEGGAEDGDYASEDLPYGAKDAPFETVAELQLVLGMTPELFAKLAPHLTVYSGQGRPSEQYASAEVLQALGIDPERTLAERRRPRQPGEAGALVGAGTGTYSIDSRARLRGGRVSVLRAVVRAGNSGLPGSAYTPLRWEEGAVLR</sequence>
<comment type="subcellular location">
    <subcellularLocation>
        <location evidence="1 10">Cell inner membrane</location>
    </subcellularLocation>
</comment>
<gene>
    <name evidence="12" type="ORF">GCM10023307_18670</name>
</gene>
<dbReference type="Gene3D" id="1.10.40.60">
    <property type="entry name" value="EpsJ-like"/>
    <property type="match status" value="1"/>
</dbReference>
<evidence type="ECO:0000256" key="9">
    <source>
        <dbReference type="ARBA" id="ARBA00023136"/>
    </source>
</evidence>
<dbReference type="SUPFAM" id="SSF158544">
    <property type="entry name" value="GspK insert domain-like"/>
    <property type="match status" value="1"/>
</dbReference>
<evidence type="ECO:0000256" key="10">
    <source>
        <dbReference type="PIRNR" id="PIRNR002786"/>
    </source>
</evidence>
<protein>
    <recommendedName>
        <fullName evidence="10">Type II secretion system protein K</fullName>
    </recommendedName>
</protein>
<keyword evidence="6" id="KW-0812">Transmembrane</keyword>
<keyword evidence="7" id="KW-0653">Protein transport</keyword>
<dbReference type="PANTHER" id="PTHR38831">
    <property type="entry name" value="TYPE II SECRETION SYSTEM PROTEIN K"/>
    <property type="match status" value="1"/>
</dbReference>
<evidence type="ECO:0000256" key="1">
    <source>
        <dbReference type="ARBA" id="ARBA00004533"/>
    </source>
</evidence>
<comment type="caution">
    <text evidence="12">The sequence shown here is derived from an EMBL/GenBank/DDBJ whole genome shotgun (WGS) entry which is preliminary data.</text>
</comment>
<keyword evidence="13" id="KW-1185">Reference proteome</keyword>